<evidence type="ECO:0000313" key="8">
    <source>
        <dbReference type="Proteomes" id="UP000094707"/>
    </source>
</evidence>
<dbReference type="EMBL" id="LT607756">
    <property type="protein sequence ID" value="SCG86643.1"/>
    <property type="molecule type" value="Genomic_DNA"/>
</dbReference>
<dbReference type="GO" id="GO:0016491">
    <property type="term" value="F:oxidoreductase activity"/>
    <property type="evidence" value="ECO:0007669"/>
    <property type="project" value="InterPro"/>
</dbReference>
<dbReference type="PANTHER" id="PTHR43278:SF2">
    <property type="entry name" value="IRON-SULFUR FLAVOPROTEIN"/>
    <property type="match status" value="1"/>
</dbReference>
<dbReference type="GeneID" id="30412935"/>
<dbReference type="SUPFAM" id="SSF52218">
    <property type="entry name" value="Flavoproteins"/>
    <property type="match status" value="1"/>
</dbReference>
<dbReference type="AlphaFoldDB" id="A0A1D3L4U9"/>
<keyword evidence="4" id="KW-0288">FMN</keyword>
<dbReference type="PANTHER" id="PTHR43278">
    <property type="entry name" value="NAD(P)H-DEPENDENT FMN-CONTAINING OXIDOREDUCTASE YWQN-RELATED"/>
    <property type="match status" value="1"/>
</dbReference>
<evidence type="ECO:0000256" key="4">
    <source>
        <dbReference type="ARBA" id="ARBA00022643"/>
    </source>
</evidence>
<protein>
    <submittedName>
        <fullName evidence="7">Iron-sulfur flavoprotein AF_1436</fullName>
    </submittedName>
</protein>
<dbReference type="Gene3D" id="3.40.50.360">
    <property type="match status" value="1"/>
</dbReference>
<evidence type="ECO:0000313" key="7">
    <source>
        <dbReference type="EMBL" id="SCG86643.1"/>
    </source>
</evidence>
<name>A0A1D3L4U9_9EURY</name>
<comment type="cofactor">
    <cofactor evidence="2">
        <name>[4Fe-4S] cluster</name>
        <dbReference type="ChEBI" id="CHEBI:49883"/>
    </cofactor>
</comment>
<sequence length="257" mass="29624">MKVLAIIGSPKGKGNSYNVTKQVEEKMKDIDDVTFEYLFLKDADLQMCRGCFACVIKGENFCPIKDERAEIEEKMLKSDGIIFVSPCYCQNVSALMKNFIDRFSYVFHRPRFFNQKAMVLATTGGAGLKETLDYLSKLEVWGFGPVVQLGAICPPWPASEGLKIKNNKKTAGSAEEFYKKLKGKKLPSPRFNQYMHFRFMKMSSEMKEYLPADNEFYKDKKDFFYPVKINPFKKWFASFMIKFALFMMKDMGPAEAK</sequence>
<dbReference type="InterPro" id="IPR051796">
    <property type="entry name" value="ISF_SsuE-like"/>
</dbReference>
<comment type="cofactor">
    <cofactor evidence="1">
        <name>FMN</name>
        <dbReference type="ChEBI" id="CHEBI:58210"/>
    </cofactor>
</comment>
<proteinExistence type="inferred from homology"/>
<evidence type="ECO:0000256" key="1">
    <source>
        <dbReference type="ARBA" id="ARBA00001917"/>
    </source>
</evidence>
<accession>A0A1D3L4U9</accession>
<dbReference type="KEGG" id="mcub:MCBB_2100"/>
<keyword evidence="8" id="KW-1185">Reference proteome</keyword>
<evidence type="ECO:0000256" key="2">
    <source>
        <dbReference type="ARBA" id="ARBA00001966"/>
    </source>
</evidence>
<dbReference type="RefSeq" id="WP_071907687.1">
    <property type="nucleotide sequence ID" value="NZ_LT607756.1"/>
</dbReference>
<comment type="similarity">
    <text evidence="5">Belongs to the SsuE family. Isf subfamily.</text>
</comment>
<feature type="domain" description="NADPH-dependent FMN reductase-like" evidence="6">
    <location>
        <begin position="1"/>
        <end position="137"/>
    </location>
</feature>
<reference evidence="7 8" key="1">
    <citation type="submission" date="2016-08" db="EMBL/GenBank/DDBJ databases">
        <authorList>
            <person name="Seilhamer J.J."/>
        </authorList>
    </citation>
    <scope>NUCLEOTIDE SEQUENCE [LARGE SCALE GENOMIC DNA]</scope>
    <source>
        <strain evidence="7">Buetzberg</strain>
    </source>
</reference>
<dbReference type="InterPro" id="IPR029039">
    <property type="entry name" value="Flavoprotein-like_sf"/>
</dbReference>
<dbReference type="Proteomes" id="UP000094707">
    <property type="component" value="Chromosome I"/>
</dbReference>
<organism evidence="7 8">
    <name type="scientific">Methanobacterium congolense</name>
    <dbReference type="NCBI Taxonomy" id="118062"/>
    <lineage>
        <taxon>Archaea</taxon>
        <taxon>Methanobacteriati</taxon>
        <taxon>Methanobacteriota</taxon>
        <taxon>Methanomada group</taxon>
        <taxon>Methanobacteria</taxon>
        <taxon>Methanobacteriales</taxon>
        <taxon>Methanobacteriaceae</taxon>
        <taxon>Methanobacterium</taxon>
    </lineage>
</organism>
<evidence type="ECO:0000259" key="6">
    <source>
        <dbReference type="Pfam" id="PF03358"/>
    </source>
</evidence>
<dbReference type="OrthoDB" id="9059at2157"/>
<evidence type="ECO:0000256" key="3">
    <source>
        <dbReference type="ARBA" id="ARBA00022630"/>
    </source>
</evidence>
<keyword evidence="3" id="KW-0285">Flavoprotein</keyword>
<dbReference type="STRING" id="118062.MCBB_2100"/>
<gene>
    <name evidence="7" type="ORF">MCBB_2100</name>
</gene>
<dbReference type="InterPro" id="IPR005025">
    <property type="entry name" value="FMN_Rdtase-like_dom"/>
</dbReference>
<dbReference type="Pfam" id="PF03358">
    <property type="entry name" value="FMN_red"/>
    <property type="match status" value="1"/>
</dbReference>
<evidence type="ECO:0000256" key="5">
    <source>
        <dbReference type="ARBA" id="ARBA00038292"/>
    </source>
</evidence>